<dbReference type="PANTHER" id="PTHR10963">
    <property type="entry name" value="GLYCOSYL HYDROLASE-RELATED"/>
    <property type="match status" value="1"/>
</dbReference>
<protein>
    <recommendedName>
        <fullName evidence="4">GH16 domain-containing protein</fullName>
    </recommendedName>
</protein>
<dbReference type="Gene3D" id="2.60.120.430">
    <property type="entry name" value="Galactose-binding lectin"/>
    <property type="match status" value="1"/>
</dbReference>
<dbReference type="RefSeq" id="WP_146003567.1">
    <property type="nucleotide sequence ID" value="NZ_PKLZ01000003.1"/>
</dbReference>
<dbReference type="CDD" id="cd08023">
    <property type="entry name" value="GH16_laminarinase_like"/>
    <property type="match status" value="1"/>
</dbReference>
<dbReference type="PANTHER" id="PTHR10963:SF55">
    <property type="entry name" value="GLYCOSIDE HYDROLASE FAMILY 16 PROTEIN"/>
    <property type="match status" value="1"/>
</dbReference>
<dbReference type="AlphaFoldDB" id="A0A2N5Y4P7"/>
<accession>A0A2N5Y4P7</accession>
<dbReference type="Gene3D" id="2.60.120.200">
    <property type="match status" value="1"/>
</dbReference>
<dbReference type="EMBL" id="PKLZ01000003">
    <property type="protein sequence ID" value="PLW83370.1"/>
    <property type="molecule type" value="Genomic_DNA"/>
</dbReference>
<feature type="chain" id="PRO_5014633209" description="GH16 domain-containing protein" evidence="3">
    <location>
        <begin position="25"/>
        <end position="1036"/>
    </location>
</feature>
<reference evidence="6" key="1">
    <citation type="submission" date="2017-11" db="EMBL/GenBank/DDBJ databases">
        <title>The draft genome sequence of Chromatocurvus sp. F02.</title>
        <authorList>
            <person name="Du Z.-J."/>
            <person name="Chang Y.-Q."/>
        </authorList>
    </citation>
    <scope>NUCLEOTIDE SEQUENCE [LARGE SCALE GENOMIC DNA]</scope>
    <source>
        <strain evidence="6">F02</strain>
    </source>
</reference>
<dbReference type="SUPFAM" id="SSF49785">
    <property type="entry name" value="Galactose-binding domain-like"/>
    <property type="match status" value="1"/>
</dbReference>
<dbReference type="InterPro" id="IPR013320">
    <property type="entry name" value="ConA-like_dom_sf"/>
</dbReference>
<evidence type="ECO:0000313" key="6">
    <source>
        <dbReference type="Proteomes" id="UP000234845"/>
    </source>
</evidence>
<organism evidence="5 6">
    <name type="scientific">Kineobactrum sediminis</name>
    <dbReference type="NCBI Taxonomy" id="1905677"/>
    <lineage>
        <taxon>Bacteria</taxon>
        <taxon>Pseudomonadati</taxon>
        <taxon>Pseudomonadota</taxon>
        <taxon>Gammaproteobacteria</taxon>
        <taxon>Cellvibrionales</taxon>
        <taxon>Halieaceae</taxon>
        <taxon>Kineobactrum</taxon>
    </lineage>
</organism>
<feature type="non-terminal residue" evidence="5">
    <location>
        <position position="1036"/>
    </location>
</feature>
<dbReference type="Proteomes" id="UP000234845">
    <property type="component" value="Unassembled WGS sequence"/>
</dbReference>
<gene>
    <name evidence="5" type="ORF">CWI75_08230</name>
</gene>
<dbReference type="Pfam" id="PF00722">
    <property type="entry name" value="Glyco_hydro_16"/>
    <property type="match status" value="1"/>
</dbReference>
<feature type="compositionally biased region" description="Gly residues" evidence="2">
    <location>
        <begin position="862"/>
        <end position="875"/>
    </location>
</feature>
<feature type="signal peptide" evidence="3">
    <location>
        <begin position="1"/>
        <end position="24"/>
    </location>
</feature>
<dbReference type="InterPro" id="IPR041443">
    <property type="entry name" value="Exop_C"/>
</dbReference>
<proteinExistence type="inferred from homology"/>
<dbReference type="GO" id="GO:0005975">
    <property type="term" value="P:carbohydrate metabolic process"/>
    <property type="evidence" value="ECO:0007669"/>
    <property type="project" value="InterPro"/>
</dbReference>
<dbReference type="PROSITE" id="PS51257">
    <property type="entry name" value="PROKAR_LIPOPROTEIN"/>
    <property type="match status" value="1"/>
</dbReference>
<name>A0A2N5Y4P7_9GAMM</name>
<keyword evidence="6" id="KW-1185">Reference proteome</keyword>
<evidence type="ECO:0000256" key="1">
    <source>
        <dbReference type="ARBA" id="ARBA00006865"/>
    </source>
</evidence>
<dbReference type="OrthoDB" id="9809583at2"/>
<dbReference type="GO" id="GO:0004553">
    <property type="term" value="F:hydrolase activity, hydrolyzing O-glycosyl compounds"/>
    <property type="evidence" value="ECO:0007669"/>
    <property type="project" value="InterPro"/>
</dbReference>
<dbReference type="PROSITE" id="PS51762">
    <property type="entry name" value="GH16_2"/>
    <property type="match status" value="1"/>
</dbReference>
<evidence type="ECO:0000259" key="4">
    <source>
        <dbReference type="PROSITE" id="PS51762"/>
    </source>
</evidence>
<dbReference type="InterPro" id="IPR050546">
    <property type="entry name" value="Glycosyl_Hydrlase_16"/>
</dbReference>
<keyword evidence="3" id="KW-0732">Signal</keyword>
<comment type="similarity">
    <text evidence="1">Belongs to the glycosyl hydrolase 16 family.</text>
</comment>
<dbReference type="InterPro" id="IPR008979">
    <property type="entry name" value="Galactose-bd-like_sf"/>
</dbReference>
<evidence type="ECO:0000256" key="3">
    <source>
        <dbReference type="SAM" id="SignalP"/>
    </source>
</evidence>
<feature type="region of interest" description="Disordered" evidence="2">
    <location>
        <begin position="862"/>
        <end position="881"/>
    </location>
</feature>
<evidence type="ECO:0000256" key="2">
    <source>
        <dbReference type="SAM" id="MobiDB-lite"/>
    </source>
</evidence>
<feature type="domain" description="GH16" evidence="4">
    <location>
        <begin position="37"/>
        <end position="305"/>
    </location>
</feature>
<evidence type="ECO:0000313" key="5">
    <source>
        <dbReference type="EMBL" id="PLW83370.1"/>
    </source>
</evidence>
<dbReference type="InterPro" id="IPR000757">
    <property type="entry name" value="Beta-glucanase-like"/>
</dbReference>
<dbReference type="Pfam" id="PF18559">
    <property type="entry name" value="Exop_C"/>
    <property type="match status" value="1"/>
</dbReference>
<dbReference type="SUPFAM" id="SSF49899">
    <property type="entry name" value="Concanavalin A-like lectins/glucanases"/>
    <property type="match status" value="1"/>
</dbReference>
<comment type="caution">
    <text evidence="5">The sequence shown here is derived from an EMBL/GenBank/DDBJ whole genome shotgun (WGS) entry which is preliminary data.</text>
</comment>
<sequence>MKSFSLQMEAFYRPLLAGSLLVLAACGGGNDDAAQGGELANPVAPTSGEWRMVWEDSFEGDSLDPANWEIQLGDGTAEGIPGWGNNELQYYASDNVRVSDGNLIIEARADSAAVPGFDFTSGRIRSEGKRDFTFGRIEASIQVPAGQGLWSAFWLLGTDPSIYGEWAAKGEIDIMEKFLPDFFTSAVHFGSVAPQNEFVSQANDSIDPTDGFHTYAVEWDAERIRFFVDGENFYTVGADTYYSYYFKNGEEGFVEGGPNAPFDQNQHILLNIAVGGNLPGNPDDLSVFPAQMLVDYVRVYECPIDPATGLGCEDSIDPVNPFVTFEVPADAPVITSSTLYDDALVPLFAGTDTERALDFGVFDNSGAFTLSEVARDTGGMAIEILTSGGGNVSVVDPDGATFRLVNMGSPEFPDSSADFKFDIKVISGADTDQAGMLQVRIDSGFPDVAVTELAIADLPQDEWGQVSVPLRDILSGDAGAFGGDPVDMGALVSLITFEPTSAAHLRIDNLRLDCGGTAFCGIESRAVTPLVVFDDNVADSTWTRGIVGFDTEIGGDYTDGAAGNHISWELVDTGEEGFGVVIETTFDGSGASGVTFIGSEQPVDLSAWAEGELAFDVRVLSNPNDHPMIYKVDGPPGSGISTGDQSLGLLPIGEWQTIRVPVSGLITRGLDISQVGAFVLFPTFSGQEVVYQWDNVRFESEISAQPEPITVPVDFEALPVSYSFVNFEGGNTAIGPNPSVDGVNGSASVATMQKFAGATFAGSVLQLSAPVDFSAGEVFSIKVFSSRPAAVTFKLEGLDIEDVVSTTGSGWEVLTFDFTGRTGATDVSGLTFIVDNGTAGDAANDPQNWTFHFDDIEIVGGSTGGGGDSGDGGGTTAPSTTDFEGTGTFTFNDFEGGAASVIANPAIEGINVSAQVGQMQKFAGATFAGSTLILDEPVGFTSGEAYTMKVWSSRPVPVLFKLEGVNQELTANHGGTGWELMCFDFTGLTGGSSATGITLIFDNGTVGAAETDPDNWTFLFDDIVLGESCGDTGGDV</sequence>